<organism evidence="8 9">
    <name type="scientific">Candidatus Blautia stercoripullorum</name>
    <dbReference type="NCBI Taxonomy" id="2838502"/>
    <lineage>
        <taxon>Bacteria</taxon>
        <taxon>Bacillati</taxon>
        <taxon>Bacillota</taxon>
        <taxon>Clostridia</taxon>
        <taxon>Lachnospirales</taxon>
        <taxon>Lachnospiraceae</taxon>
        <taxon>Blautia</taxon>
    </lineage>
</organism>
<feature type="compositionally biased region" description="Polar residues" evidence="5">
    <location>
        <begin position="657"/>
        <end position="667"/>
    </location>
</feature>
<accession>A0A9D2RA37</accession>
<feature type="domain" description="ABC-2 type transporter transmembrane" evidence="7">
    <location>
        <begin position="19"/>
        <end position="164"/>
    </location>
</feature>
<dbReference type="Gene3D" id="3.40.1710.10">
    <property type="entry name" value="abc type-2 transporter like domain"/>
    <property type="match status" value="1"/>
</dbReference>
<evidence type="ECO:0000259" key="7">
    <source>
        <dbReference type="Pfam" id="PF12698"/>
    </source>
</evidence>
<dbReference type="AlphaFoldDB" id="A0A9D2RA37"/>
<gene>
    <name evidence="8" type="ORF">H9913_01185</name>
</gene>
<keyword evidence="2 6" id="KW-0812">Transmembrane</keyword>
<evidence type="ECO:0000313" key="8">
    <source>
        <dbReference type="EMBL" id="HJD38616.1"/>
    </source>
</evidence>
<feature type="region of interest" description="Disordered" evidence="5">
    <location>
        <begin position="643"/>
        <end position="668"/>
    </location>
</feature>
<proteinExistence type="predicted"/>
<dbReference type="InterPro" id="IPR051328">
    <property type="entry name" value="T7SS_ABC-Transporter"/>
</dbReference>
<dbReference type="NCBIfam" id="TIGR03062">
    <property type="entry name" value="pip_yhgE_Cterm"/>
    <property type="match status" value="1"/>
</dbReference>
<dbReference type="GO" id="GO:0140359">
    <property type="term" value="F:ABC-type transporter activity"/>
    <property type="evidence" value="ECO:0007669"/>
    <property type="project" value="InterPro"/>
</dbReference>
<evidence type="ECO:0000256" key="1">
    <source>
        <dbReference type="ARBA" id="ARBA00004141"/>
    </source>
</evidence>
<feature type="transmembrane region" description="Helical" evidence="6">
    <location>
        <begin position="738"/>
        <end position="760"/>
    </location>
</feature>
<keyword evidence="3 6" id="KW-1133">Transmembrane helix</keyword>
<evidence type="ECO:0000256" key="3">
    <source>
        <dbReference type="ARBA" id="ARBA00022989"/>
    </source>
</evidence>
<dbReference type="NCBIfam" id="TIGR03061">
    <property type="entry name" value="pip_yhgE_Nterm"/>
    <property type="match status" value="1"/>
</dbReference>
<evidence type="ECO:0000256" key="4">
    <source>
        <dbReference type="ARBA" id="ARBA00023136"/>
    </source>
</evidence>
<dbReference type="Proteomes" id="UP000823850">
    <property type="component" value="Unassembled WGS sequence"/>
</dbReference>
<feature type="transmembrane region" description="Helical" evidence="6">
    <location>
        <begin position="894"/>
        <end position="914"/>
    </location>
</feature>
<dbReference type="PANTHER" id="PTHR43077:SF5">
    <property type="entry name" value="PHAGE INFECTION PROTEIN"/>
    <property type="match status" value="1"/>
</dbReference>
<protein>
    <submittedName>
        <fullName evidence="8">YhgE/Pip domain-containing protein</fullName>
    </submittedName>
</protein>
<dbReference type="InterPro" id="IPR013525">
    <property type="entry name" value="ABC2_TM"/>
</dbReference>
<dbReference type="PANTHER" id="PTHR43077">
    <property type="entry name" value="TRANSPORT PERMEASE YVFS-RELATED"/>
    <property type="match status" value="1"/>
</dbReference>
<reference evidence="8" key="1">
    <citation type="journal article" date="2021" name="PeerJ">
        <title>Extensive microbial diversity within the chicken gut microbiome revealed by metagenomics and culture.</title>
        <authorList>
            <person name="Gilroy R."/>
            <person name="Ravi A."/>
            <person name="Getino M."/>
            <person name="Pursley I."/>
            <person name="Horton D.L."/>
            <person name="Alikhan N.F."/>
            <person name="Baker D."/>
            <person name="Gharbi K."/>
            <person name="Hall N."/>
            <person name="Watson M."/>
            <person name="Adriaenssens E.M."/>
            <person name="Foster-Nyarko E."/>
            <person name="Jarju S."/>
            <person name="Secka A."/>
            <person name="Antonio M."/>
            <person name="Oren A."/>
            <person name="Chaudhuri R.R."/>
            <person name="La Ragione R."/>
            <person name="Hildebrand F."/>
            <person name="Pallen M.J."/>
        </authorList>
    </citation>
    <scope>NUCLEOTIDE SEQUENCE</scope>
    <source>
        <strain evidence="8">ChiW19-6364</strain>
    </source>
</reference>
<sequence length="936" mass="99374">MVRQEWKKLLHNKILLVVILAVIAIPSIYTTLFLGSMWDPYGNTDKLPVAVVNEDQPVEYQGAALDIGGELVKKLKEEKSLDFHFVGKKEGEQGLKDGTYYMMIRIPEDFSAKAGTLTGEKPEKMELFYETNPGTNYIASKMSETAMKEMESAVCQEVTRTYIQAVMDKVLQAKEGMEQAGQGAGELEEGTVQAAEGNKIITENLRILADSTLTFRNGTQNFSEGLGRYIQGVDTLGSGTEELDQGAAALTKGMEQVKEKMPELSDGADELADGAWALGEGIREAAKGSQDLQEGAVRMDDSMTELNQGLLALGEAAASLPEAARELEEGAGTLAENAAALHSGLETLCQGTAQWKEGAESLDSGLQNIIGENGSQSEALSQGAAGLSQSLETLYNNLPSYINVFSGEEGFTFSSGIQSTDPSYLYEEIQSAVDNGDMDSLAGAAWAALEAAQTNYQGLQEMEEQISIVQEAGADYSGAEELNGQISMLKDQAAFLAQSTAAYTEGVNEAARGSRELVSGLPGITDGISQAAAGSGELAAGAGTLLQGISGLSQKAPALVQGIQEAVQGGRLLQTQGTSVLKKGAESLASGTVVLSQGSTRLEEGTKRLKEQMPVLFNGGDQLSQGITALKEGTESLKEGAAELEKNSPSLLEGASRLSQGGEQISQGAGKLHEGSMELGDGLKSLEKGAGTLKDALEEGGSSAGNSVLSEEGMDMFAAPAVTKETQITEVENNGHAMAPYMMSVGLWVGCIAFSLMYPLTEYSGKLKSGGAWWRSKASVLYLVALLQAAVMTGALWIFDGFRPVQPGKTLLTACLASLAFMSIMYFFTNLLGKAGSFLMLVFMVVQLAGSVGTYPLELSGPFVPYLHDWVPFTYTVTAFRSTISGGGSIGKCLLFLGVLFLVFSLMTILEFQIRAGKIKRGKRTWVTWLKAHGLE</sequence>
<dbReference type="InterPro" id="IPR017500">
    <property type="entry name" value="Phage_infect_YhgE_N"/>
</dbReference>
<comment type="caution">
    <text evidence="8">The sequence shown here is derived from an EMBL/GenBank/DDBJ whole genome shotgun (WGS) entry which is preliminary data.</text>
</comment>
<dbReference type="GO" id="GO:0016020">
    <property type="term" value="C:membrane"/>
    <property type="evidence" value="ECO:0007669"/>
    <property type="project" value="UniProtKB-SubCell"/>
</dbReference>
<feature type="transmembrane region" description="Helical" evidence="6">
    <location>
        <begin position="838"/>
        <end position="857"/>
    </location>
</feature>
<dbReference type="EMBL" id="DWUX01000017">
    <property type="protein sequence ID" value="HJD38616.1"/>
    <property type="molecule type" value="Genomic_DNA"/>
</dbReference>
<comment type="subcellular location">
    <subcellularLocation>
        <location evidence="1">Membrane</location>
        <topology evidence="1">Multi-pass membrane protein</topology>
    </subcellularLocation>
</comment>
<dbReference type="InterPro" id="IPR017501">
    <property type="entry name" value="Phage_infect_YhgE_C"/>
</dbReference>
<dbReference type="NCBIfam" id="TIGR03057">
    <property type="entry name" value="xxxLxxG_by_4"/>
    <property type="match status" value="1"/>
</dbReference>
<evidence type="ECO:0000256" key="5">
    <source>
        <dbReference type="SAM" id="MobiDB-lite"/>
    </source>
</evidence>
<dbReference type="Pfam" id="PF12698">
    <property type="entry name" value="ABC2_membrane_3"/>
    <property type="match status" value="1"/>
</dbReference>
<feature type="transmembrane region" description="Helical" evidence="6">
    <location>
        <begin position="811"/>
        <end position="831"/>
    </location>
</feature>
<evidence type="ECO:0000256" key="6">
    <source>
        <dbReference type="SAM" id="Phobius"/>
    </source>
</evidence>
<dbReference type="InterPro" id="IPR023908">
    <property type="entry name" value="xxxLxxG_rpt"/>
</dbReference>
<evidence type="ECO:0000313" key="9">
    <source>
        <dbReference type="Proteomes" id="UP000823850"/>
    </source>
</evidence>
<feature type="transmembrane region" description="Helical" evidence="6">
    <location>
        <begin position="14"/>
        <end position="38"/>
    </location>
</feature>
<evidence type="ECO:0000256" key="2">
    <source>
        <dbReference type="ARBA" id="ARBA00022692"/>
    </source>
</evidence>
<keyword evidence="4 6" id="KW-0472">Membrane</keyword>
<feature type="transmembrane region" description="Helical" evidence="6">
    <location>
        <begin position="780"/>
        <end position="799"/>
    </location>
</feature>
<dbReference type="Gene3D" id="1.10.287.950">
    <property type="entry name" value="Methyl-accepting chemotaxis protein"/>
    <property type="match status" value="1"/>
</dbReference>
<reference evidence="8" key="2">
    <citation type="submission" date="2021-04" db="EMBL/GenBank/DDBJ databases">
        <authorList>
            <person name="Gilroy R."/>
        </authorList>
    </citation>
    <scope>NUCLEOTIDE SEQUENCE</scope>
    <source>
        <strain evidence="8">ChiW19-6364</strain>
    </source>
</reference>
<name>A0A9D2RA37_9FIRM</name>